<reference evidence="1 2" key="1">
    <citation type="submission" date="2020-08" db="EMBL/GenBank/DDBJ databases">
        <authorList>
            <person name="Liu G."/>
            <person name="Sun C."/>
        </authorList>
    </citation>
    <scope>NUCLEOTIDE SEQUENCE [LARGE SCALE GENOMIC DNA]</scope>
    <source>
        <strain evidence="1 2">OT19</strain>
    </source>
</reference>
<sequence>MSSPSTYCLTLAGPMLKRGFWLYVWRVEVPGGAEPWLYVGRTGDNSSPNAGAPYTRMGQHLGSLENQNALRKHLLAKGLTLAECTFHLISHGPIHPEVERPASAEERKARRAELMELHLPLRNEVGAYERDLAAALADAGYQVLNTVRWKPVGNPDQWGRVLAAFAKHFPKLEQAR</sequence>
<dbReference type="EMBL" id="CP060052">
    <property type="protein sequence ID" value="QNE05070.1"/>
    <property type="molecule type" value="Genomic_DNA"/>
</dbReference>
<evidence type="ECO:0008006" key="3">
    <source>
        <dbReference type="Google" id="ProtNLM"/>
    </source>
</evidence>
<dbReference type="Proteomes" id="UP000515297">
    <property type="component" value="Chromosome"/>
</dbReference>
<evidence type="ECO:0000313" key="1">
    <source>
        <dbReference type="EMBL" id="QNE05070.1"/>
    </source>
</evidence>
<gene>
    <name evidence="1" type="ORF">H4O24_14425</name>
</gene>
<proteinExistence type="predicted"/>
<evidence type="ECO:0000313" key="2">
    <source>
        <dbReference type="Proteomes" id="UP000515297"/>
    </source>
</evidence>
<organism evidence="1 2">
    <name type="scientific">Croceicoccus marinus</name>
    <dbReference type="NCBI Taxonomy" id="450378"/>
    <lineage>
        <taxon>Bacteria</taxon>
        <taxon>Pseudomonadati</taxon>
        <taxon>Pseudomonadota</taxon>
        <taxon>Alphaproteobacteria</taxon>
        <taxon>Sphingomonadales</taxon>
        <taxon>Erythrobacteraceae</taxon>
        <taxon>Croceicoccus</taxon>
    </lineage>
</organism>
<name>A0A7G6VTK5_9SPHN</name>
<dbReference type="RefSeq" id="WP_185884291.1">
    <property type="nucleotide sequence ID" value="NZ_CP060052.1"/>
</dbReference>
<protein>
    <recommendedName>
        <fullName evidence="3">GIY-YIG nuclease family protein</fullName>
    </recommendedName>
</protein>
<dbReference type="AlphaFoldDB" id="A0A7G6VTK5"/>
<accession>A0A7G6VTK5</accession>